<feature type="transmembrane region" description="Helical" evidence="6">
    <location>
        <begin position="330"/>
        <end position="351"/>
    </location>
</feature>
<name>A0A2X2CT66_PSELU</name>
<dbReference type="PIRSF" id="PIRSF006060">
    <property type="entry name" value="AA_transporter"/>
    <property type="match status" value="1"/>
</dbReference>
<keyword evidence="4 6" id="KW-1133">Transmembrane helix</keyword>
<keyword evidence="2" id="KW-1003">Cell membrane</keyword>
<evidence type="ECO:0000313" key="8">
    <source>
        <dbReference type="EMBL" id="SPZ11932.1"/>
    </source>
</evidence>
<dbReference type="RefSeq" id="WP_010795936.1">
    <property type="nucleotide sequence ID" value="NZ_FQYS01000011.1"/>
</dbReference>
<feature type="transmembrane region" description="Helical" evidence="6">
    <location>
        <begin position="50"/>
        <end position="71"/>
    </location>
</feature>
<dbReference type="Pfam" id="PF13520">
    <property type="entry name" value="AA_permease_2"/>
    <property type="match status" value="1"/>
</dbReference>
<feature type="transmembrane region" description="Helical" evidence="6">
    <location>
        <begin position="92"/>
        <end position="117"/>
    </location>
</feature>
<protein>
    <submittedName>
        <fullName evidence="8">Amino acid permease</fullName>
    </submittedName>
</protein>
<keyword evidence="10" id="KW-1185">Reference proteome</keyword>
<evidence type="ECO:0000256" key="1">
    <source>
        <dbReference type="ARBA" id="ARBA00004651"/>
    </source>
</evidence>
<evidence type="ECO:0000256" key="6">
    <source>
        <dbReference type="SAM" id="Phobius"/>
    </source>
</evidence>
<dbReference type="GO" id="GO:0022857">
    <property type="term" value="F:transmembrane transporter activity"/>
    <property type="evidence" value="ECO:0007669"/>
    <property type="project" value="InterPro"/>
</dbReference>
<keyword evidence="5 6" id="KW-0472">Membrane</keyword>
<dbReference type="GO" id="GO:0005886">
    <property type="term" value="C:plasma membrane"/>
    <property type="evidence" value="ECO:0007669"/>
    <property type="project" value="UniProtKB-SubCell"/>
</dbReference>
<dbReference type="AlphaFoldDB" id="A0A2X2CT66"/>
<dbReference type="EMBL" id="UAUF01000014">
    <property type="protein sequence ID" value="SPZ11932.1"/>
    <property type="molecule type" value="Genomic_DNA"/>
</dbReference>
<dbReference type="InterPro" id="IPR050367">
    <property type="entry name" value="APC_superfamily"/>
</dbReference>
<feature type="transmembrane region" description="Helical" evidence="6">
    <location>
        <begin position="388"/>
        <end position="405"/>
    </location>
</feature>
<keyword evidence="3 6" id="KW-0812">Transmembrane</keyword>
<sequence length="441" mass="46112">MSTSSPEPDTKLRRAITGPLLLLFILGDVLGAGVYALAGKIAGEVGGAIWVPLVVAMGFAMLTAASYAELVTKYPKAGGAAVFAARAFKHPLVSFLVGFSMLAAGVTSAAGLSLAFAGDYLGAFIHVSPTMTALVFLTLVALLNARGIKESLNANLVMTLIELSGLLLVVILAVLYVSHGQGEPARVLQFAEGTSPPLAVLGAALLAFYSFVGFEVSANIAEEVKDVRRIYPRTLFGALLIAGVIYVLVGLAASIVLSPAQLVESSAPLLDVVRATGYGIPPQLFAVAALLAVSNGALLTMIMASRLAYGMAEEGLLPPVLGRVLPRRRTPWVAIIATTLVAMALTVTGTLSALAETVVLLLLFVFMSTNVAVLVLRRDKVDQPHFRTPTLVPLLAIVSCLVLLSQQSAETWLRAGILLGVGVVLYFVTRAHTTREAADVV</sequence>
<dbReference type="PANTHER" id="PTHR42770:SF7">
    <property type="entry name" value="MEMBRANE PROTEIN"/>
    <property type="match status" value="1"/>
</dbReference>
<evidence type="ECO:0000256" key="3">
    <source>
        <dbReference type="ARBA" id="ARBA00022692"/>
    </source>
</evidence>
<accession>A0A2X2CT66</accession>
<feature type="transmembrane region" description="Helical" evidence="6">
    <location>
        <begin position="284"/>
        <end position="309"/>
    </location>
</feature>
<evidence type="ECO:0000256" key="5">
    <source>
        <dbReference type="ARBA" id="ARBA00023136"/>
    </source>
</evidence>
<dbReference type="PANTHER" id="PTHR42770">
    <property type="entry name" value="AMINO ACID TRANSPORTER-RELATED"/>
    <property type="match status" value="1"/>
</dbReference>
<dbReference type="InterPro" id="IPR002293">
    <property type="entry name" value="AA/rel_permease1"/>
</dbReference>
<reference evidence="7 10" key="2">
    <citation type="submission" date="2020-10" db="EMBL/GenBank/DDBJ databases">
        <title>Genome sequences of Pseudomonas isolates.</title>
        <authorList>
            <person name="Wessels L."/>
            <person name="Reich F."/>
            <person name="Hammerl J."/>
        </authorList>
    </citation>
    <scope>NUCLEOTIDE SEQUENCE [LARGE SCALE GENOMIC DNA]</scope>
    <source>
        <strain evidence="7 10">20-MO00624-0</strain>
    </source>
</reference>
<feature type="transmembrane region" description="Helical" evidence="6">
    <location>
        <begin position="235"/>
        <end position="257"/>
    </location>
</feature>
<feature type="transmembrane region" description="Helical" evidence="6">
    <location>
        <begin position="197"/>
        <end position="214"/>
    </location>
</feature>
<evidence type="ECO:0000256" key="4">
    <source>
        <dbReference type="ARBA" id="ARBA00022989"/>
    </source>
</evidence>
<feature type="transmembrane region" description="Helical" evidence="6">
    <location>
        <begin position="20"/>
        <end position="38"/>
    </location>
</feature>
<feature type="transmembrane region" description="Helical" evidence="6">
    <location>
        <begin position="357"/>
        <end position="376"/>
    </location>
</feature>
<dbReference type="Proteomes" id="UP000250443">
    <property type="component" value="Unassembled WGS sequence"/>
</dbReference>
<evidence type="ECO:0000313" key="10">
    <source>
        <dbReference type="Proteomes" id="UP000626180"/>
    </source>
</evidence>
<feature type="transmembrane region" description="Helical" evidence="6">
    <location>
        <begin position="123"/>
        <end position="144"/>
    </location>
</feature>
<proteinExistence type="predicted"/>
<dbReference type="Gene3D" id="1.20.1740.10">
    <property type="entry name" value="Amino acid/polyamine transporter I"/>
    <property type="match status" value="1"/>
</dbReference>
<dbReference type="Proteomes" id="UP000626180">
    <property type="component" value="Unassembled WGS sequence"/>
</dbReference>
<evidence type="ECO:0000256" key="2">
    <source>
        <dbReference type="ARBA" id="ARBA00022475"/>
    </source>
</evidence>
<dbReference type="EMBL" id="JADMCD010000010">
    <property type="protein sequence ID" value="MBF8642644.1"/>
    <property type="molecule type" value="Genomic_DNA"/>
</dbReference>
<evidence type="ECO:0000313" key="7">
    <source>
        <dbReference type="EMBL" id="MBF8642644.1"/>
    </source>
</evidence>
<gene>
    <name evidence="8" type="primary">puuP</name>
    <name evidence="7" type="ORF">IRZ65_18350</name>
    <name evidence="8" type="ORF">NCTC11842_04182</name>
</gene>
<evidence type="ECO:0000313" key="9">
    <source>
        <dbReference type="Proteomes" id="UP000250443"/>
    </source>
</evidence>
<comment type="subcellular location">
    <subcellularLocation>
        <location evidence="1">Cell membrane</location>
        <topology evidence="1">Multi-pass membrane protein</topology>
    </subcellularLocation>
</comment>
<feature type="transmembrane region" description="Helical" evidence="6">
    <location>
        <begin position="411"/>
        <end position="428"/>
    </location>
</feature>
<feature type="transmembrane region" description="Helical" evidence="6">
    <location>
        <begin position="156"/>
        <end position="177"/>
    </location>
</feature>
<organism evidence="8 9">
    <name type="scientific">Pseudomonas luteola</name>
    <dbReference type="NCBI Taxonomy" id="47886"/>
    <lineage>
        <taxon>Bacteria</taxon>
        <taxon>Pseudomonadati</taxon>
        <taxon>Pseudomonadota</taxon>
        <taxon>Gammaproteobacteria</taxon>
        <taxon>Pseudomonadales</taxon>
        <taxon>Pseudomonadaceae</taxon>
        <taxon>Pseudomonas</taxon>
    </lineage>
</organism>
<reference evidence="8 9" key="1">
    <citation type="submission" date="2018-06" db="EMBL/GenBank/DDBJ databases">
        <authorList>
            <consortium name="Pathogen Informatics"/>
            <person name="Doyle S."/>
        </authorList>
    </citation>
    <scope>NUCLEOTIDE SEQUENCE [LARGE SCALE GENOMIC DNA]</scope>
    <source>
        <strain evidence="8 9">NCTC11842</strain>
    </source>
</reference>